<gene>
    <name evidence="3" type="ORF">TTHERM_00123840</name>
</gene>
<evidence type="ECO:0000313" key="3">
    <source>
        <dbReference type="EMBL" id="EAR90634.2"/>
    </source>
</evidence>
<feature type="transmembrane region" description="Helical" evidence="2">
    <location>
        <begin position="301"/>
        <end position="324"/>
    </location>
</feature>
<dbReference type="AlphaFoldDB" id="Q22YN7"/>
<dbReference type="HOGENOM" id="CLU_904578_0_0_1"/>
<feature type="transmembrane region" description="Helical" evidence="2">
    <location>
        <begin position="106"/>
        <end position="127"/>
    </location>
</feature>
<name>Q22YN7_TETTS</name>
<accession>Q22YN7</accession>
<dbReference type="InParanoid" id="Q22YN7"/>
<keyword evidence="4" id="KW-1185">Reference proteome</keyword>
<evidence type="ECO:0000313" key="4">
    <source>
        <dbReference type="Proteomes" id="UP000009168"/>
    </source>
</evidence>
<keyword evidence="2" id="KW-0472">Membrane</keyword>
<dbReference type="RefSeq" id="XP_001010879.2">
    <property type="nucleotide sequence ID" value="XM_001010879.2"/>
</dbReference>
<evidence type="ECO:0000256" key="1">
    <source>
        <dbReference type="SAM" id="MobiDB-lite"/>
    </source>
</evidence>
<dbReference type="Proteomes" id="UP000009168">
    <property type="component" value="Unassembled WGS sequence"/>
</dbReference>
<proteinExistence type="predicted"/>
<keyword evidence="2" id="KW-1133">Transmembrane helix</keyword>
<keyword evidence="2 3" id="KW-0812">Transmembrane</keyword>
<protein>
    <submittedName>
        <fullName evidence="3">Transmembrane protein, putative</fullName>
    </submittedName>
</protein>
<reference evidence="4" key="1">
    <citation type="journal article" date="2006" name="PLoS Biol.">
        <title>Macronuclear genome sequence of the ciliate Tetrahymena thermophila, a model eukaryote.</title>
        <authorList>
            <person name="Eisen J.A."/>
            <person name="Coyne R.S."/>
            <person name="Wu M."/>
            <person name="Wu D."/>
            <person name="Thiagarajan M."/>
            <person name="Wortman J.R."/>
            <person name="Badger J.H."/>
            <person name="Ren Q."/>
            <person name="Amedeo P."/>
            <person name="Jones K.M."/>
            <person name="Tallon L.J."/>
            <person name="Delcher A.L."/>
            <person name="Salzberg S.L."/>
            <person name="Silva J.C."/>
            <person name="Haas B.J."/>
            <person name="Majoros W.H."/>
            <person name="Farzad M."/>
            <person name="Carlton J.M."/>
            <person name="Smith R.K. Jr."/>
            <person name="Garg J."/>
            <person name="Pearlman R.E."/>
            <person name="Karrer K.M."/>
            <person name="Sun L."/>
            <person name="Manning G."/>
            <person name="Elde N.C."/>
            <person name="Turkewitz A.P."/>
            <person name="Asai D.J."/>
            <person name="Wilkes D.E."/>
            <person name="Wang Y."/>
            <person name="Cai H."/>
            <person name="Collins K."/>
            <person name="Stewart B.A."/>
            <person name="Lee S.R."/>
            <person name="Wilamowska K."/>
            <person name="Weinberg Z."/>
            <person name="Ruzzo W.L."/>
            <person name="Wloga D."/>
            <person name="Gaertig J."/>
            <person name="Frankel J."/>
            <person name="Tsao C.-C."/>
            <person name="Gorovsky M.A."/>
            <person name="Keeling P.J."/>
            <person name="Waller R.F."/>
            <person name="Patron N.J."/>
            <person name="Cherry J.M."/>
            <person name="Stover N.A."/>
            <person name="Krieger C.J."/>
            <person name="del Toro C."/>
            <person name="Ryder H.F."/>
            <person name="Williamson S.C."/>
            <person name="Barbeau R.A."/>
            <person name="Hamilton E.P."/>
            <person name="Orias E."/>
        </authorList>
    </citation>
    <scope>NUCLEOTIDE SEQUENCE [LARGE SCALE GENOMIC DNA]</scope>
    <source>
        <strain evidence="4">SB210</strain>
    </source>
</reference>
<dbReference type="GeneID" id="7833260"/>
<organism evidence="3 4">
    <name type="scientific">Tetrahymena thermophila (strain SB210)</name>
    <dbReference type="NCBI Taxonomy" id="312017"/>
    <lineage>
        <taxon>Eukaryota</taxon>
        <taxon>Sar</taxon>
        <taxon>Alveolata</taxon>
        <taxon>Ciliophora</taxon>
        <taxon>Intramacronucleata</taxon>
        <taxon>Oligohymenophorea</taxon>
        <taxon>Hymenostomatida</taxon>
        <taxon>Tetrahymenina</taxon>
        <taxon>Tetrahymenidae</taxon>
        <taxon>Tetrahymena</taxon>
    </lineage>
</organism>
<feature type="compositionally biased region" description="Low complexity" evidence="1">
    <location>
        <begin position="1"/>
        <end position="14"/>
    </location>
</feature>
<sequence length="508" mass="57479">MQSSNIRSNSNRSSTEINKNKQKLKKSPSRQPSLPRSIHVEPKKKPPKCSCKFDCYFFKPQNIFKVLKASYWLILSSSLVPFVLGIIGLGYDGSNWYGSVPQVQRVVFPIYLSISIIQAIICCWQISKIYNLEVKQINPLIVLFLFSLSYIVLAVIGKTKFMEIYDNRHSASSCNQYYDQLVNPSILSDLQLAIQNFCVKSQNCLCLIDKPSQFANSTLSSLYYTTVGYGVTTSLNCPNINQYNLTPSGPKILQNLELKFSCSGICTPLPVFYFSDINRGPPKQDSCYAILLDELEIISHIIWLPILIVAGVMIFLQLIIALAARQYIRDPDCIDWRIASFQRHMTAQINMQQSLGHSHSIQQGLNGNILNNTASVGNNSTLFQQRNIDNHSINGANFGIDAVEENSEFQNNSLVIRNENGIPNKKMTQSILINNNMNEQRQSPSNLNNHNNLTKKVTIFAPNSDKNNENSLNEPTNEIEISKTTQNQKRKIQLIAIQDQQMHINQEQ</sequence>
<feature type="transmembrane region" description="Helical" evidence="2">
    <location>
        <begin position="69"/>
        <end position="91"/>
    </location>
</feature>
<dbReference type="KEGG" id="tet:TTHERM_00123840"/>
<evidence type="ECO:0000256" key="2">
    <source>
        <dbReference type="SAM" id="Phobius"/>
    </source>
</evidence>
<dbReference type="EMBL" id="GG662798">
    <property type="protein sequence ID" value="EAR90634.2"/>
    <property type="molecule type" value="Genomic_DNA"/>
</dbReference>
<feature type="region of interest" description="Disordered" evidence="1">
    <location>
        <begin position="1"/>
        <end position="47"/>
    </location>
</feature>
<feature type="transmembrane region" description="Helical" evidence="2">
    <location>
        <begin position="139"/>
        <end position="157"/>
    </location>
</feature>